<gene>
    <name evidence="1" type="ORF">TVY486_0603600</name>
</gene>
<reference evidence="1" key="1">
    <citation type="journal article" date="2012" name="Proc. Natl. Acad. Sci. U.S.A.">
        <title>Antigenic diversity is generated by distinct evolutionary mechanisms in African trypanosome species.</title>
        <authorList>
            <person name="Jackson A.P."/>
            <person name="Berry A."/>
            <person name="Aslett M."/>
            <person name="Allison H.C."/>
            <person name="Burton P."/>
            <person name="Vavrova-Anderson J."/>
            <person name="Brown R."/>
            <person name="Browne H."/>
            <person name="Corton N."/>
            <person name="Hauser H."/>
            <person name="Gamble J."/>
            <person name="Gilderthorp R."/>
            <person name="Marcello L."/>
            <person name="McQuillan J."/>
            <person name="Otto T.D."/>
            <person name="Quail M.A."/>
            <person name="Sanders M.J."/>
            <person name="van Tonder A."/>
            <person name="Ginger M.L."/>
            <person name="Field M.C."/>
            <person name="Barry J.D."/>
            <person name="Hertz-Fowler C."/>
            <person name="Berriman M."/>
        </authorList>
    </citation>
    <scope>NUCLEOTIDE SEQUENCE</scope>
    <source>
        <strain evidence="1">Y486</strain>
    </source>
</reference>
<dbReference type="VEuPathDB" id="TriTrypDB:TvY486_0603600"/>
<protein>
    <submittedName>
        <fullName evidence="1">Uncharacterized protein</fullName>
    </submittedName>
</protein>
<feature type="non-terminal residue" evidence="1">
    <location>
        <position position="72"/>
    </location>
</feature>
<sequence length="72" mass="7649">MPTVFPLLRALGRAPCPTSIHTGILEEVWRFLFGAPGHACSAAASSKSDAAGVRCRYRVCEGFDIPMVLVGS</sequence>
<evidence type="ECO:0000313" key="1">
    <source>
        <dbReference type="EMBL" id="CCC48569.1"/>
    </source>
</evidence>
<proteinExistence type="predicted"/>
<dbReference type="AlphaFoldDB" id="G0TX79"/>
<organism evidence="1">
    <name type="scientific">Trypanosoma vivax (strain Y486)</name>
    <dbReference type="NCBI Taxonomy" id="1055687"/>
    <lineage>
        <taxon>Eukaryota</taxon>
        <taxon>Discoba</taxon>
        <taxon>Euglenozoa</taxon>
        <taxon>Kinetoplastea</taxon>
        <taxon>Metakinetoplastina</taxon>
        <taxon>Trypanosomatida</taxon>
        <taxon>Trypanosomatidae</taxon>
        <taxon>Trypanosoma</taxon>
        <taxon>Duttonella</taxon>
    </lineage>
</organism>
<accession>G0TX79</accession>
<dbReference type="EMBL" id="HE573022">
    <property type="protein sequence ID" value="CCC48569.1"/>
    <property type="molecule type" value="Genomic_DNA"/>
</dbReference>
<name>G0TX79_TRYVY</name>